<comment type="caution">
    <text evidence="1">The sequence shown here is derived from an EMBL/GenBank/DDBJ whole genome shotgun (WGS) entry which is preliminary data.</text>
</comment>
<dbReference type="VEuPathDB" id="MicrosporidiaDB:CWI37_0587p0010"/>
<proteinExistence type="predicted"/>
<sequence length="192" mass="22625">MVKVREMIMLWESRIKSTNTLEKPLSENKTKSDLAVIRNKLISSDFIEQITCVDVEEKETKLIGEKVAQNVVKELMLQITYKYSVPEVLNIVNNMINEMKKARIVISSNKSQPRNNKKRRKEIFKKPTTDLQTDTFSNDFLQPETIEKNDKADVKINTDTINVAKKKKKWLDKKRWETMSQFKDRLKRYLGK</sequence>
<organism evidence="1 2">
    <name type="scientific">Hamiltosporidium tvaerminnensis</name>
    <dbReference type="NCBI Taxonomy" id="1176355"/>
    <lineage>
        <taxon>Eukaryota</taxon>
        <taxon>Fungi</taxon>
        <taxon>Fungi incertae sedis</taxon>
        <taxon>Microsporidia</taxon>
        <taxon>Dubosqiidae</taxon>
        <taxon>Hamiltosporidium</taxon>
    </lineage>
</organism>
<dbReference type="AlphaFoldDB" id="A0A4Q9L3D8"/>
<evidence type="ECO:0000313" key="1">
    <source>
        <dbReference type="EMBL" id="TBU01968.1"/>
    </source>
</evidence>
<evidence type="ECO:0000313" key="2">
    <source>
        <dbReference type="Proteomes" id="UP000292362"/>
    </source>
</evidence>
<protein>
    <submittedName>
        <fullName evidence="1">Uncharacterized protein</fullName>
    </submittedName>
</protein>
<accession>A0A4Q9L3D8</accession>
<name>A0A4Q9L3D8_9MICR</name>
<dbReference type="EMBL" id="PITJ01000587">
    <property type="protein sequence ID" value="TBU01968.1"/>
    <property type="molecule type" value="Genomic_DNA"/>
</dbReference>
<dbReference type="Proteomes" id="UP000292362">
    <property type="component" value="Unassembled WGS sequence"/>
</dbReference>
<reference evidence="1 2" key="1">
    <citation type="submission" date="2017-12" db="EMBL/GenBank/DDBJ databases">
        <authorList>
            <person name="Pombert J.-F."/>
            <person name="Haag K.L."/>
            <person name="Ebert D."/>
        </authorList>
    </citation>
    <scope>NUCLEOTIDE SEQUENCE [LARGE SCALE GENOMIC DNA]</scope>
    <source>
        <strain evidence="1">FI-OER-3-3</strain>
    </source>
</reference>
<gene>
    <name evidence="1" type="ORF">CWI37_0587p0010</name>
</gene>